<dbReference type="EMBL" id="AUPL01000151">
    <property type="protein sequence ID" value="ESL12087.1"/>
    <property type="molecule type" value="Genomic_DNA"/>
</dbReference>
<keyword evidence="3" id="KW-1185">Reference proteome</keyword>
<sequence length="479" mass="53615">MSVEAQRYDPNLYGGQRAIGDGVGPMICRCCGCAAERPPCCCESFRKGAETSSHIFQHGAKQQQQLLRHHQQQKEGSEEQLQERHQSSSRHCLFCVPEQEELQEYERLEKEQRYRSMRAERQQLQAALHDDVWRGASPQYEPFSEHSYRPNTAQLLRYSQGSFYQRAVAMERERRRRELRREIEERKREMGARGMMRQPITVLTSLGGAKRPVAPVQRTRGANFASCPVSVCPTAGLMQHQHSDRGVRKAGTKPVALVTPGGGSEGRSSPYVRGRRAHKGTRSHVKGNTARAEGTDVGKEPASVPSAPQSPSRCRFEEGRKMPSSTVPLRGGKGECRCKPCRCCSCAEFGCRCKSCKCCRCAEKADFADAIPTIPHTADTVPAAKVEEEDKAVPAAPLRATSAPPRAARSQRRAPDHGRKIYITDDAYLYRRSKVIELLERDGYVRRLSPTTRSPSAPLPKKTRKWATTRSTSAHRVCV</sequence>
<reference evidence="2 3" key="1">
    <citation type="submission" date="2013-07" db="EMBL/GenBank/DDBJ databases">
        <authorList>
            <person name="Stoco P.H."/>
            <person name="Wagner G."/>
            <person name="Gerber A."/>
            <person name="Zaha A."/>
            <person name="Thompson C."/>
            <person name="Bartholomeu D.C."/>
            <person name="Luckemeyer D.D."/>
            <person name="Bahia D."/>
            <person name="Loreto E."/>
            <person name="Prestes E.B."/>
            <person name="Lima F.M."/>
            <person name="Rodrigues-Luiz G."/>
            <person name="Vallejo G.A."/>
            <person name="Filho J.F."/>
            <person name="Monteiro K.M."/>
            <person name="Tyler K.M."/>
            <person name="de Almeida L.G."/>
            <person name="Ortiz M.F."/>
            <person name="Siervo M.A."/>
            <person name="de Moraes M.H."/>
            <person name="Cunha O.L."/>
            <person name="Mendonca-Neto R."/>
            <person name="Silva R."/>
            <person name="Teixeira S.M."/>
            <person name="Murta S.M."/>
            <person name="Sincero T.C."/>
            <person name="Mendes T.A."/>
            <person name="Urmenyi T.P."/>
            <person name="Silva V.G."/>
            <person name="da Rocha W.D."/>
            <person name="Andersson B."/>
            <person name="Romanha A.J."/>
            <person name="Steindel M."/>
            <person name="de Vasconcelos A.T."/>
            <person name="Grisard E.C."/>
        </authorList>
    </citation>
    <scope>NUCLEOTIDE SEQUENCE [LARGE SCALE GENOMIC DNA]</scope>
    <source>
        <strain evidence="2 3">SC58</strain>
    </source>
</reference>
<feature type="region of interest" description="Disordered" evidence="1">
    <location>
        <begin position="389"/>
        <end position="416"/>
    </location>
</feature>
<organism evidence="2 3">
    <name type="scientific">Trypanosoma rangeli SC58</name>
    <dbReference type="NCBI Taxonomy" id="429131"/>
    <lineage>
        <taxon>Eukaryota</taxon>
        <taxon>Discoba</taxon>
        <taxon>Euglenozoa</taxon>
        <taxon>Kinetoplastea</taxon>
        <taxon>Metakinetoplastina</taxon>
        <taxon>Trypanosomatida</taxon>
        <taxon>Trypanosomatidae</taxon>
        <taxon>Trypanosoma</taxon>
        <taxon>Herpetosoma</taxon>
    </lineage>
</organism>
<gene>
    <name evidence="2" type="ORF">TRSC58_00151</name>
</gene>
<evidence type="ECO:0000313" key="3">
    <source>
        <dbReference type="Proteomes" id="UP000031737"/>
    </source>
</evidence>
<dbReference type="OrthoDB" id="266803at2759"/>
<feature type="compositionally biased region" description="Basic and acidic residues" evidence="1">
    <location>
        <begin position="72"/>
        <end position="85"/>
    </location>
</feature>
<feature type="compositionally biased region" description="Polar residues" evidence="1">
    <location>
        <begin position="468"/>
        <end position="479"/>
    </location>
</feature>
<feature type="compositionally biased region" description="Low complexity" evidence="1">
    <location>
        <begin position="394"/>
        <end position="408"/>
    </location>
</feature>
<protein>
    <submittedName>
        <fullName evidence="2">Uncharacterized protein</fullName>
    </submittedName>
</protein>
<proteinExistence type="predicted"/>
<dbReference type="VEuPathDB" id="TriTrypDB:TRSC58_00151"/>
<evidence type="ECO:0000256" key="1">
    <source>
        <dbReference type="SAM" id="MobiDB-lite"/>
    </source>
</evidence>
<evidence type="ECO:0000313" key="2">
    <source>
        <dbReference type="EMBL" id="ESL12087.1"/>
    </source>
</evidence>
<feature type="compositionally biased region" description="Low complexity" evidence="1">
    <location>
        <begin position="301"/>
        <end position="312"/>
    </location>
</feature>
<feature type="region of interest" description="Disordered" evidence="1">
    <location>
        <begin position="449"/>
        <end position="479"/>
    </location>
</feature>
<comment type="caution">
    <text evidence="2">The sequence shown here is derived from an EMBL/GenBank/DDBJ whole genome shotgun (WGS) entry which is preliminary data.</text>
</comment>
<dbReference type="AlphaFoldDB" id="A0A061JER7"/>
<feature type="region of interest" description="Disordered" evidence="1">
    <location>
        <begin position="243"/>
        <end position="329"/>
    </location>
</feature>
<accession>A0A061JER7</accession>
<feature type="region of interest" description="Disordered" evidence="1">
    <location>
        <begin position="55"/>
        <end position="85"/>
    </location>
</feature>
<dbReference type="Proteomes" id="UP000031737">
    <property type="component" value="Unassembled WGS sequence"/>
</dbReference>
<feature type="compositionally biased region" description="Basic residues" evidence="1">
    <location>
        <begin position="273"/>
        <end position="285"/>
    </location>
</feature>
<name>A0A061JER7_TRYRA</name>